<comment type="caution">
    <text evidence="2">The sequence shown here is derived from an EMBL/GenBank/DDBJ whole genome shotgun (WGS) entry which is preliminary data.</text>
</comment>
<feature type="region of interest" description="Disordered" evidence="1">
    <location>
        <begin position="22"/>
        <end position="45"/>
    </location>
</feature>
<evidence type="ECO:0000256" key="1">
    <source>
        <dbReference type="SAM" id="MobiDB-lite"/>
    </source>
</evidence>
<dbReference type="AlphaFoldDB" id="B6XU06"/>
<reference evidence="2 3" key="1">
    <citation type="submission" date="2008-10" db="EMBL/GenBank/DDBJ databases">
        <title>Draft genome sequence of Bifidobacterium catenulatum (DSM 16992).</title>
        <authorList>
            <person name="Sudarsanam P."/>
            <person name="Ley R."/>
            <person name="Guruge J."/>
            <person name="Turnbaugh P.J."/>
            <person name="Mahowald M."/>
            <person name="Liep D."/>
            <person name="Gordon J."/>
        </authorList>
    </citation>
    <scope>NUCLEOTIDE SEQUENCE [LARGE SCALE GENOMIC DNA]</scope>
    <source>
        <strain evidence="2 3">DSM 16992</strain>
    </source>
</reference>
<dbReference type="EMBL" id="ABXY01000011">
    <property type="protein sequence ID" value="EEB22082.1"/>
    <property type="molecule type" value="Genomic_DNA"/>
</dbReference>
<dbReference type="Proteomes" id="UP000003882">
    <property type="component" value="Unassembled WGS sequence"/>
</dbReference>
<sequence length="45" mass="5027">MQFLFVKFSAVSITLIQEKCGTRNDQDDGGLKQNQRKSGNISIIP</sequence>
<feature type="compositionally biased region" description="Polar residues" evidence="1">
    <location>
        <begin position="32"/>
        <end position="45"/>
    </location>
</feature>
<accession>B6XU06</accession>
<gene>
    <name evidence="2" type="ORF">BIFCAT_01055</name>
</gene>
<name>B6XU06_9BIFI</name>
<organism evidence="2 3">
    <name type="scientific">Bifidobacterium catenulatum DSM 16992 = JCM 1194 = LMG 11043</name>
    <dbReference type="NCBI Taxonomy" id="566552"/>
    <lineage>
        <taxon>Bacteria</taxon>
        <taxon>Bacillati</taxon>
        <taxon>Actinomycetota</taxon>
        <taxon>Actinomycetes</taxon>
        <taxon>Bifidobacteriales</taxon>
        <taxon>Bifidobacteriaceae</taxon>
        <taxon>Bifidobacterium</taxon>
    </lineage>
</organism>
<proteinExistence type="predicted"/>
<reference evidence="2 3" key="2">
    <citation type="submission" date="2008-10" db="EMBL/GenBank/DDBJ databases">
        <authorList>
            <person name="Fulton L."/>
            <person name="Clifton S."/>
            <person name="Fulton B."/>
            <person name="Xu J."/>
            <person name="Minx P."/>
            <person name="Pepin K.H."/>
            <person name="Johnson M."/>
            <person name="Bhonagiri V."/>
            <person name="Nash W.E."/>
            <person name="Mardis E.R."/>
            <person name="Wilson R.K."/>
        </authorList>
    </citation>
    <scope>NUCLEOTIDE SEQUENCE [LARGE SCALE GENOMIC DNA]</scope>
    <source>
        <strain evidence="2 3">DSM 16992</strain>
    </source>
</reference>
<evidence type="ECO:0000313" key="3">
    <source>
        <dbReference type="Proteomes" id="UP000003882"/>
    </source>
</evidence>
<evidence type="ECO:0000313" key="2">
    <source>
        <dbReference type="EMBL" id="EEB22082.1"/>
    </source>
</evidence>
<protein>
    <submittedName>
        <fullName evidence="2">Uncharacterized protein</fullName>
    </submittedName>
</protein>